<evidence type="ECO:0008006" key="2">
    <source>
        <dbReference type="Google" id="ProtNLM"/>
    </source>
</evidence>
<reference evidence="1" key="2">
    <citation type="submission" date="2015-07" db="EMBL/GenBank/DDBJ databases">
        <title>Plasmids, circular viruses and viroids from rat gut.</title>
        <authorList>
            <person name="Jorgensen T.J."/>
            <person name="Hansen M.A."/>
            <person name="Xu Z."/>
            <person name="Tabak M.A."/>
            <person name="Sorensen S.J."/>
            <person name="Hansen L.H."/>
        </authorList>
    </citation>
    <scope>NUCLEOTIDE SEQUENCE</scope>
    <source>
        <plasmid evidence="1">pRGFK0008</plasmid>
    </source>
</reference>
<dbReference type="AlphaFoldDB" id="A0A0H5PWP7"/>
<sequence length="76" mass="8659">MERLVEVTLEIDAELKEQAEKVFAENGMTLEEATILFFEETVRLGRLPFELDDDLREYIAKQLDTPASDSVGSVRP</sequence>
<keyword evidence="1" id="KW-0614">Plasmid</keyword>
<protein>
    <recommendedName>
        <fullName evidence="2">RelB antitoxin</fullName>
    </recommendedName>
</protein>
<dbReference type="GO" id="GO:0006355">
    <property type="term" value="P:regulation of DNA-templated transcription"/>
    <property type="evidence" value="ECO:0007669"/>
    <property type="project" value="InterPro"/>
</dbReference>
<geneLocation type="plasmid" evidence="1">
    <name>pRGFK0008</name>
</geneLocation>
<organism evidence="1">
    <name type="scientific">uncultured prokaryote</name>
    <dbReference type="NCBI Taxonomy" id="198431"/>
    <lineage>
        <taxon>unclassified sequences</taxon>
        <taxon>environmental samples</taxon>
    </lineage>
</organism>
<dbReference type="Gene3D" id="1.10.1220.10">
    <property type="entry name" value="Met repressor-like"/>
    <property type="match status" value="1"/>
</dbReference>
<dbReference type="InterPro" id="IPR007337">
    <property type="entry name" value="RelB/DinJ"/>
</dbReference>
<reference evidence="1" key="1">
    <citation type="submission" date="2015-06" db="EMBL/GenBank/DDBJ databases">
        <authorList>
            <person name="Joergensen T."/>
        </authorList>
    </citation>
    <scope>NUCLEOTIDE SEQUENCE</scope>
    <source>
        <plasmid evidence="1">pRGFK0008</plasmid>
    </source>
</reference>
<dbReference type="InterPro" id="IPR013321">
    <property type="entry name" value="Arc_rbn_hlx_hlx"/>
</dbReference>
<evidence type="ECO:0000313" key="1">
    <source>
        <dbReference type="EMBL" id="CRY93610.1"/>
    </source>
</evidence>
<dbReference type="EMBL" id="LN852704">
    <property type="protein sequence ID" value="CRY93610.1"/>
    <property type="molecule type" value="Genomic_DNA"/>
</dbReference>
<proteinExistence type="predicted"/>
<dbReference type="Pfam" id="PF04221">
    <property type="entry name" value="RelB"/>
    <property type="match status" value="1"/>
</dbReference>
<accession>A0A0H5PWP7</accession>
<name>A0A0H5PWP7_9ZZZZ</name>